<evidence type="ECO:0000313" key="1">
    <source>
        <dbReference type="EMBL" id="OCK86748.1"/>
    </source>
</evidence>
<keyword evidence="2" id="KW-1185">Reference proteome</keyword>
<dbReference type="Proteomes" id="UP000250078">
    <property type="component" value="Unassembled WGS sequence"/>
</dbReference>
<organism evidence="1 2">
    <name type="scientific">Cenococcum geophilum 1.58</name>
    <dbReference type="NCBI Taxonomy" id="794803"/>
    <lineage>
        <taxon>Eukaryota</taxon>
        <taxon>Fungi</taxon>
        <taxon>Dikarya</taxon>
        <taxon>Ascomycota</taxon>
        <taxon>Pezizomycotina</taxon>
        <taxon>Dothideomycetes</taxon>
        <taxon>Pleosporomycetidae</taxon>
        <taxon>Gloniales</taxon>
        <taxon>Gloniaceae</taxon>
        <taxon>Cenococcum</taxon>
    </lineage>
</organism>
<protein>
    <submittedName>
        <fullName evidence="1">Uncharacterized protein</fullName>
    </submittedName>
</protein>
<accession>A0ACC8EKF0</accession>
<gene>
    <name evidence="1" type="ORF">K441DRAFT_33829</name>
</gene>
<sequence>MLLYSVIERVRAYGTRKSFDLAIHRPPWGSDLDPDYLSKFGNAWVAPQLDRDKDTKVNGRLVFSPSDFSGPETIEITPSTSRSPPPYVPRMQTNIDAAFPTNSLHSFIPLSRLKIATKVINRSLLHRQVTGASQVPNSVKTSHSKAAQGFTQLGHSGFTRRMRRYMGKTRCHWRERQIVESGFDEASMILSIPGLCKPNSSKDGGIDISSGCSLSPPLENEEVPDRGALLRCRKRGHTITNIGSIRSK</sequence>
<proteinExistence type="predicted"/>
<name>A0ACC8EKF0_9PEZI</name>
<dbReference type="EMBL" id="KV748287">
    <property type="protein sequence ID" value="OCK86748.1"/>
    <property type="molecule type" value="Genomic_DNA"/>
</dbReference>
<evidence type="ECO:0000313" key="2">
    <source>
        <dbReference type="Proteomes" id="UP000250078"/>
    </source>
</evidence>
<reference evidence="1 2" key="1">
    <citation type="journal article" date="2016" name="Nat. Commun.">
        <title>Ectomycorrhizal ecology is imprinted in the genome of the dominant symbiotic fungus Cenococcum geophilum.</title>
        <authorList>
            <consortium name="DOE Joint Genome Institute"/>
            <person name="Peter M."/>
            <person name="Kohler A."/>
            <person name="Ohm R.A."/>
            <person name="Kuo A."/>
            <person name="Krutzmann J."/>
            <person name="Morin E."/>
            <person name="Arend M."/>
            <person name="Barry K.W."/>
            <person name="Binder M."/>
            <person name="Choi C."/>
            <person name="Clum A."/>
            <person name="Copeland A."/>
            <person name="Grisel N."/>
            <person name="Haridas S."/>
            <person name="Kipfer T."/>
            <person name="LaButti K."/>
            <person name="Lindquist E."/>
            <person name="Lipzen A."/>
            <person name="Maire R."/>
            <person name="Meier B."/>
            <person name="Mihaltcheva S."/>
            <person name="Molinier V."/>
            <person name="Murat C."/>
            <person name="Poggeler S."/>
            <person name="Quandt C.A."/>
            <person name="Sperisen C."/>
            <person name="Tritt A."/>
            <person name="Tisserant E."/>
            <person name="Crous P.W."/>
            <person name="Henrissat B."/>
            <person name="Nehls U."/>
            <person name="Egli S."/>
            <person name="Spatafora J.W."/>
            <person name="Grigoriev I.V."/>
            <person name="Martin F.M."/>
        </authorList>
    </citation>
    <scope>NUCLEOTIDE SEQUENCE [LARGE SCALE GENOMIC DNA]</scope>
    <source>
        <strain evidence="1 2">1.58</strain>
    </source>
</reference>